<gene>
    <name evidence="7" type="ORF">CCALI_00225</name>
</gene>
<evidence type="ECO:0000313" key="7">
    <source>
        <dbReference type="EMBL" id="CCW34062.1"/>
    </source>
</evidence>
<dbReference type="OrthoDB" id="1495022at2"/>
<dbReference type="InterPro" id="IPR005171">
    <property type="entry name" value="Cyt_c_oxidase_su4_prok"/>
</dbReference>
<dbReference type="HOGENOM" id="CLU_146734_0_0_0"/>
<dbReference type="NCBIfam" id="TIGR02229">
    <property type="entry name" value="caa3_sub_IV"/>
    <property type="match status" value="1"/>
</dbReference>
<keyword evidence="4 6" id="KW-1133">Transmembrane helix</keyword>
<name>S0EUN4_CHTCT</name>
<dbReference type="EMBL" id="HF951689">
    <property type="protein sequence ID" value="CCW34062.1"/>
    <property type="molecule type" value="Genomic_DNA"/>
</dbReference>
<protein>
    <submittedName>
        <fullName evidence="7">Caa(3)-type oxidase, subunit IV</fullName>
        <ecNumber evidence="7">1.9.3.1</ecNumber>
    </submittedName>
</protein>
<evidence type="ECO:0000256" key="6">
    <source>
        <dbReference type="SAM" id="Phobius"/>
    </source>
</evidence>
<dbReference type="InParanoid" id="S0EUN4"/>
<keyword evidence="8" id="KW-1185">Reference proteome</keyword>
<evidence type="ECO:0000313" key="8">
    <source>
        <dbReference type="Proteomes" id="UP000014227"/>
    </source>
</evidence>
<evidence type="ECO:0000256" key="3">
    <source>
        <dbReference type="ARBA" id="ARBA00022692"/>
    </source>
</evidence>
<reference evidence="8" key="1">
    <citation type="submission" date="2013-03" db="EMBL/GenBank/DDBJ databases">
        <title>Genome sequence of Chthonomonas calidirosea, the first sequenced genome from the Armatimonadetes phylum (formally candidate division OP10).</title>
        <authorList>
            <person name="Lee K.C.Y."/>
            <person name="Morgan X.C."/>
            <person name="Dunfield P.F."/>
            <person name="Tamas I."/>
            <person name="Houghton K.M."/>
            <person name="Vyssotski M."/>
            <person name="Ryan J.L.J."/>
            <person name="Lagutin K."/>
            <person name="McDonald I.R."/>
            <person name="Stott M.B."/>
        </authorList>
    </citation>
    <scope>NUCLEOTIDE SEQUENCE [LARGE SCALE GENOMIC DNA]</scope>
    <source>
        <strain evidence="8">DSM 23976 / ICMP 18418 / T49</strain>
    </source>
</reference>
<evidence type="ECO:0000256" key="2">
    <source>
        <dbReference type="ARBA" id="ARBA00022475"/>
    </source>
</evidence>
<dbReference type="AlphaFoldDB" id="S0EUN4"/>
<keyword evidence="7" id="KW-0560">Oxidoreductase</keyword>
<evidence type="ECO:0000256" key="5">
    <source>
        <dbReference type="ARBA" id="ARBA00023136"/>
    </source>
</evidence>
<keyword evidence="3 6" id="KW-0812">Transmembrane</keyword>
<keyword evidence="2" id="KW-1003">Cell membrane</keyword>
<organism evidence="7 8">
    <name type="scientific">Chthonomonas calidirosea (strain DSM 23976 / ICMP 18418 / T49)</name>
    <dbReference type="NCBI Taxonomy" id="1303518"/>
    <lineage>
        <taxon>Bacteria</taxon>
        <taxon>Bacillati</taxon>
        <taxon>Armatimonadota</taxon>
        <taxon>Chthonomonadia</taxon>
        <taxon>Chthonomonadales</taxon>
        <taxon>Chthonomonadaceae</taxon>
        <taxon>Chthonomonas</taxon>
    </lineage>
</organism>
<feature type="transmembrane region" description="Helical" evidence="6">
    <location>
        <begin position="49"/>
        <end position="73"/>
    </location>
</feature>
<dbReference type="InterPro" id="IPR011743">
    <property type="entry name" value="Caa3_sub_IV"/>
</dbReference>
<keyword evidence="5 6" id="KW-0472">Membrane</keyword>
<dbReference type="RefSeq" id="WP_016481626.1">
    <property type="nucleotide sequence ID" value="NC_021487.1"/>
</dbReference>
<dbReference type="Proteomes" id="UP000014227">
    <property type="component" value="Chromosome I"/>
</dbReference>
<dbReference type="GO" id="GO:0016491">
    <property type="term" value="F:oxidoreductase activity"/>
    <property type="evidence" value="ECO:0007669"/>
    <property type="project" value="UniProtKB-KW"/>
</dbReference>
<dbReference type="PATRIC" id="fig|1303518.3.peg.225"/>
<evidence type="ECO:0000256" key="4">
    <source>
        <dbReference type="ARBA" id="ARBA00022989"/>
    </source>
</evidence>
<proteinExistence type="predicted"/>
<feature type="transmembrane region" description="Helical" evidence="6">
    <location>
        <begin position="20"/>
        <end position="42"/>
    </location>
</feature>
<accession>S0EUN4</accession>
<sequence length="113" mass="12603">MATHGSTHTPEEGQHVPHVVSAGTYFLVYVILLVLLVLTVVVSRFDLGALNIIVALLVAVAKTSLVILIFMGVKWASRLAWIWSVFGFIWLLVLFGTLGDYITREWVHLPMGW</sequence>
<feature type="transmembrane region" description="Helical" evidence="6">
    <location>
        <begin position="79"/>
        <end position="102"/>
    </location>
</feature>
<dbReference type="EC" id="1.9.3.1" evidence="7"/>
<dbReference type="STRING" id="454171.CP488_00932"/>
<comment type="subcellular location">
    <subcellularLocation>
        <location evidence="1">Cell membrane</location>
        <topology evidence="1">Multi-pass membrane protein</topology>
    </subcellularLocation>
</comment>
<dbReference type="GO" id="GO:0005886">
    <property type="term" value="C:plasma membrane"/>
    <property type="evidence" value="ECO:0007669"/>
    <property type="project" value="UniProtKB-SubCell"/>
</dbReference>
<evidence type="ECO:0000256" key="1">
    <source>
        <dbReference type="ARBA" id="ARBA00004651"/>
    </source>
</evidence>
<dbReference type="KEGG" id="ccz:CCALI_00225"/>
<dbReference type="Pfam" id="PF03626">
    <property type="entry name" value="COX4_pro"/>
    <property type="match status" value="1"/>
</dbReference>